<accession>A0A8H6SDB4</accession>
<feature type="transmembrane region" description="Helical" evidence="2">
    <location>
        <begin position="168"/>
        <end position="192"/>
    </location>
</feature>
<dbReference type="OrthoDB" id="2756618at2759"/>
<feature type="transmembrane region" description="Helical" evidence="2">
    <location>
        <begin position="128"/>
        <end position="148"/>
    </location>
</feature>
<sequence length="354" mass="39297">MAVVMKNIDIQLDKASIIALIMETFNIGIFTTLFGVTLWLLFRKQINTSNELLLPTLCLIWILSVAHWGIDIARVIVAFFMYREGPIAYYEDVSSPLEAAKTAVYISLTLTGDFFLIYRCYIVGDRRIVFVILPILCWMGAGVGGYGSVWAENRFGTGGIFFQGLSPWISGFFASSLAANLYCTGFIAFRVLRAQVRSRPPDIILSQKSRVYSALITFLESAATYSTAFFVLFVVYELGLNTQFILLDLTSSLIGITFTMILLRVAMQSDAILLRDDYSPTESQGGRRRFSAFSRGPLALPLSPTSPYSTRFPTSGVSVSRFVEVSGSEDRDYEREPRPQSTADSAKSDGGFAL</sequence>
<feature type="transmembrane region" description="Helical" evidence="2">
    <location>
        <begin position="212"/>
        <end position="236"/>
    </location>
</feature>
<proteinExistence type="predicted"/>
<evidence type="ECO:0000313" key="3">
    <source>
        <dbReference type="EMBL" id="KAF7297334.1"/>
    </source>
</evidence>
<evidence type="ECO:0000256" key="1">
    <source>
        <dbReference type="SAM" id="MobiDB-lite"/>
    </source>
</evidence>
<keyword evidence="2" id="KW-0472">Membrane</keyword>
<feature type="region of interest" description="Disordered" evidence="1">
    <location>
        <begin position="325"/>
        <end position="354"/>
    </location>
</feature>
<feature type="transmembrane region" description="Helical" evidence="2">
    <location>
        <begin position="15"/>
        <end position="42"/>
    </location>
</feature>
<organism evidence="3 4">
    <name type="scientific">Mycena indigotica</name>
    <dbReference type="NCBI Taxonomy" id="2126181"/>
    <lineage>
        <taxon>Eukaryota</taxon>
        <taxon>Fungi</taxon>
        <taxon>Dikarya</taxon>
        <taxon>Basidiomycota</taxon>
        <taxon>Agaricomycotina</taxon>
        <taxon>Agaricomycetes</taxon>
        <taxon>Agaricomycetidae</taxon>
        <taxon>Agaricales</taxon>
        <taxon>Marasmiineae</taxon>
        <taxon>Mycenaceae</taxon>
        <taxon>Mycena</taxon>
    </lineage>
</organism>
<feature type="transmembrane region" description="Helical" evidence="2">
    <location>
        <begin position="54"/>
        <end position="82"/>
    </location>
</feature>
<evidence type="ECO:0000256" key="2">
    <source>
        <dbReference type="SAM" id="Phobius"/>
    </source>
</evidence>
<keyword evidence="2" id="KW-1133">Transmembrane helix</keyword>
<feature type="transmembrane region" description="Helical" evidence="2">
    <location>
        <begin position="242"/>
        <end position="265"/>
    </location>
</feature>
<feature type="compositionally biased region" description="Basic and acidic residues" evidence="1">
    <location>
        <begin position="328"/>
        <end position="338"/>
    </location>
</feature>
<evidence type="ECO:0000313" key="4">
    <source>
        <dbReference type="Proteomes" id="UP000636479"/>
    </source>
</evidence>
<keyword evidence="4" id="KW-1185">Reference proteome</keyword>
<name>A0A8H6SDB4_9AGAR</name>
<gene>
    <name evidence="3" type="ORF">MIND_00966700</name>
</gene>
<dbReference type="AlphaFoldDB" id="A0A8H6SDB4"/>
<reference evidence="3" key="1">
    <citation type="submission" date="2020-05" db="EMBL/GenBank/DDBJ databases">
        <title>Mycena genomes resolve the evolution of fungal bioluminescence.</title>
        <authorList>
            <person name="Tsai I.J."/>
        </authorList>
    </citation>
    <scope>NUCLEOTIDE SEQUENCE</scope>
    <source>
        <strain evidence="3">171206Taipei</strain>
    </source>
</reference>
<dbReference type="GeneID" id="59348797"/>
<dbReference type="Proteomes" id="UP000636479">
    <property type="component" value="Unassembled WGS sequence"/>
</dbReference>
<keyword evidence="2" id="KW-0812">Transmembrane</keyword>
<comment type="caution">
    <text evidence="3">The sequence shown here is derived from an EMBL/GenBank/DDBJ whole genome shotgun (WGS) entry which is preliminary data.</text>
</comment>
<dbReference type="RefSeq" id="XP_037217693.1">
    <property type="nucleotide sequence ID" value="XM_037366281.1"/>
</dbReference>
<protein>
    <submittedName>
        <fullName evidence="3">Uncharacterized protein</fullName>
    </submittedName>
</protein>
<dbReference type="EMBL" id="JACAZF010000008">
    <property type="protein sequence ID" value="KAF7297334.1"/>
    <property type="molecule type" value="Genomic_DNA"/>
</dbReference>